<keyword evidence="3" id="KW-1003">Cell membrane</keyword>
<sequence>MTLSAWLFTETPASRRQARWGALARGGVALLGNRLVCGGLAVVIALGVVAVFAPALAPYDPLVQDLSQRLRPPSAAHWLGTDHLGRDIFSRVLCGTPITLSIVTIAALTVLPVSLIIGMVAGFFGGIVDAVLMRTTDVFLSFPLLVLALALAAALGPGLVNAVIAIALTAWPPLARLVRAETRRLKQADFVAATRLQGASALRLLSFDILPLVLPAALTRLSLDLAGMILIAASLGFLGLGAQPPSPEWGAMVAAGRTFLMDQWWVATLPGVAIFIVSFAFNLLGDGVSEVLDPKE</sequence>
<evidence type="ECO:0000256" key="3">
    <source>
        <dbReference type="ARBA" id="ARBA00022475"/>
    </source>
</evidence>
<dbReference type="PROSITE" id="PS50928">
    <property type="entry name" value="ABC_TM1"/>
    <property type="match status" value="1"/>
</dbReference>
<organism evidence="11 12">
    <name type="scientific">Rhodospirillum rubrum (strain ATCC 11170 / ATH 1.1.1 / DSM 467 / LMG 4362 / NCIMB 8255 / S1)</name>
    <dbReference type="NCBI Taxonomy" id="269796"/>
    <lineage>
        <taxon>Bacteria</taxon>
        <taxon>Pseudomonadati</taxon>
        <taxon>Pseudomonadota</taxon>
        <taxon>Alphaproteobacteria</taxon>
        <taxon>Rhodospirillales</taxon>
        <taxon>Rhodospirillaceae</taxon>
        <taxon>Rhodospirillum</taxon>
    </lineage>
</organism>
<dbReference type="InterPro" id="IPR035906">
    <property type="entry name" value="MetI-like_sf"/>
</dbReference>
<evidence type="ECO:0000256" key="2">
    <source>
        <dbReference type="ARBA" id="ARBA00022448"/>
    </source>
</evidence>
<keyword evidence="6" id="KW-0653">Protein transport</keyword>
<dbReference type="Pfam" id="PF12911">
    <property type="entry name" value="OppC_N"/>
    <property type="match status" value="1"/>
</dbReference>
<dbReference type="PhylomeDB" id="Q2RW90"/>
<dbReference type="EMBL" id="CP000230">
    <property type="protein sequence ID" value="ABC21605.1"/>
    <property type="molecule type" value="Genomic_DNA"/>
</dbReference>
<dbReference type="GO" id="GO:0005886">
    <property type="term" value="C:plasma membrane"/>
    <property type="evidence" value="ECO:0007669"/>
    <property type="project" value="UniProtKB-SubCell"/>
</dbReference>
<dbReference type="GO" id="GO:0055085">
    <property type="term" value="P:transmembrane transport"/>
    <property type="evidence" value="ECO:0007669"/>
    <property type="project" value="InterPro"/>
</dbReference>
<dbReference type="Proteomes" id="UP000001929">
    <property type="component" value="Chromosome"/>
</dbReference>
<feature type="transmembrane region" description="Helical" evidence="9">
    <location>
        <begin position="35"/>
        <end position="57"/>
    </location>
</feature>
<evidence type="ECO:0000256" key="7">
    <source>
        <dbReference type="ARBA" id="ARBA00022989"/>
    </source>
</evidence>
<dbReference type="InterPro" id="IPR025966">
    <property type="entry name" value="OppC_N"/>
</dbReference>
<keyword evidence="8 9" id="KW-0472">Membrane</keyword>
<feature type="transmembrane region" description="Helical" evidence="9">
    <location>
        <begin position="105"/>
        <end position="132"/>
    </location>
</feature>
<dbReference type="eggNOG" id="COG1173">
    <property type="taxonomic scope" value="Bacteria"/>
</dbReference>
<protein>
    <submittedName>
        <fullName evidence="11">Binding-protein-dependent transport systems inner membrane component</fullName>
    </submittedName>
</protein>
<evidence type="ECO:0000259" key="10">
    <source>
        <dbReference type="PROSITE" id="PS50928"/>
    </source>
</evidence>
<dbReference type="PANTHER" id="PTHR43386:SF1">
    <property type="entry name" value="D,D-DIPEPTIDE TRANSPORT SYSTEM PERMEASE PROTEIN DDPC-RELATED"/>
    <property type="match status" value="1"/>
</dbReference>
<dbReference type="HOGENOM" id="CLU_028518_1_1_5"/>
<dbReference type="PANTHER" id="PTHR43386">
    <property type="entry name" value="OLIGOPEPTIDE TRANSPORT SYSTEM PERMEASE PROTEIN APPC"/>
    <property type="match status" value="1"/>
</dbReference>
<proteinExistence type="inferred from homology"/>
<evidence type="ECO:0000313" key="12">
    <source>
        <dbReference type="Proteomes" id="UP000001929"/>
    </source>
</evidence>
<feature type="domain" description="ABC transmembrane type-1" evidence="10">
    <location>
        <begin position="96"/>
        <end position="285"/>
    </location>
</feature>
<feature type="transmembrane region" description="Helical" evidence="9">
    <location>
        <begin position="264"/>
        <end position="285"/>
    </location>
</feature>
<dbReference type="CDD" id="cd06261">
    <property type="entry name" value="TM_PBP2"/>
    <property type="match status" value="1"/>
</dbReference>
<accession>Q2RW90</accession>
<feature type="transmembrane region" description="Helical" evidence="9">
    <location>
        <begin position="144"/>
        <end position="171"/>
    </location>
</feature>
<dbReference type="SUPFAM" id="SSF161098">
    <property type="entry name" value="MetI-like"/>
    <property type="match status" value="1"/>
</dbReference>
<reference evidence="11 12" key="1">
    <citation type="journal article" date="2011" name="Stand. Genomic Sci.">
        <title>Complete genome sequence of Rhodospirillum rubrum type strain (S1).</title>
        <authorList>
            <person name="Munk A.C."/>
            <person name="Copeland A."/>
            <person name="Lucas S."/>
            <person name="Lapidus A."/>
            <person name="Del Rio T.G."/>
            <person name="Barry K."/>
            <person name="Detter J.C."/>
            <person name="Hammon N."/>
            <person name="Israni S."/>
            <person name="Pitluck S."/>
            <person name="Brettin T."/>
            <person name="Bruce D."/>
            <person name="Han C."/>
            <person name="Tapia R."/>
            <person name="Gilna P."/>
            <person name="Schmutz J."/>
            <person name="Larimer F."/>
            <person name="Land M."/>
            <person name="Kyrpides N.C."/>
            <person name="Mavromatis K."/>
            <person name="Richardson P."/>
            <person name="Rohde M."/>
            <person name="Goker M."/>
            <person name="Klenk H.P."/>
            <person name="Zhang Y."/>
            <person name="Roberts G.P."/>
            <person name="Reslewic S."/>
            <person name="Schwartz D.C."/>
        </authorList>
    </citation>
    <scope>NUCLEOTIDE SEQUENCE [LARGE SCALE GENOMIC DNA]</scope>
    <source>
        <strain evidence="12">ATCC 11170 / ATH 1.1.1 / DSM 467 / LMG 4362 / NCIMB 8255 / S1</strain>
    </source>
</reference>
<dbReference type="GO" id="GO:0015833">
    <property type="term" value="P:peptide transport"/>
    <property type="evidence" value="ECO:0007669"/>
    <property type="project" value="UniProtKB-KW"/>
</dbReference>
<evidence type="ECO:0000256" key="5">
    <source>
        <dbReference type="ARBA" id="ARBA00022856"/>
    </source>
</evidence>
<dbReference type="AlphaFoldDB" id="Q2RW90"/>
<dbReference type="RefSeq" id="WP_011388559.1">
    <property type="nucleotide sequence ID" value="NC_007643.1"/>
</dbReference>
<comment type="subcellular location">
    <subcellularLocation>
        <location evidence="1 9">Cell membrane</location>
        <topology evidence="1 9">Multi-pass membrane protein</topology>
    </subcellularLocation>
</comment>
<dbReference type="KEGG" id="rru:Rru_A0801"/>
<feature type="transmembrane region" description="Helical" evidence="9">
    <location>
        <begin position="225"/>
        <end position="244"/>
    </location>
</feature>
<name>Q2RW90_RHORT</name>
<evidence type="ECO:0000256" key="8">
    <source>
        <dbReference type="ARBA" id="ARBA00023136"/>
    </source>
</evidence>
<keyword evidence="2 9" id="KW-0813">Transport</keyword>
<dbReference type="InterPro" id="IPR000515">
    <property type="entry name" value="MetI-like"/>
</dbReference>
<keyword evidence="5" id="KW-0571">Peptide transport</keyword>
<dbReference type="GO" id="GO:0015031">
    <property type="term" value="P:protein transport"/>
    <property type="evidence" value="ECO:0007669"/>
    <property type="project" value="UniProtKB-KW"/>
</dbReference>
<dbReference type="PATRIC" id="fig|269796.9.peg.856"/>
<dbReference type="InterPro" id="IPR050366">
    <property type="entry name" value="BP-dependent_transpt_permease"/>
</dbReference>
<gene>
    <name evidence="11" type="ordered locus">Rru_A0801</name>
</gene>
<evidence type="ECO:0000256" key="9">
    <source>
        <dbReference type="RuleBase" id="RU363032"/>
    </source>
</evidence>
<evidence type="ECO:0000313" key="11">
    <source>
        <dbReference type="EMBL" id="ABC21605.1"/>
    </source>
</evidence>
<evidence type="ECO:0000256" key="6">
    <source>
        <dbReference type="ARBA" id="ARBA00022927"/>
    </source>
</evidence>
<dbReference type="STRING" id="269796.Rru_A0801"/>
<keyword evidence="12" id="KW-1185">Reference proteome</keyword>
<dbReference type="EnsemblBacteria" id="ABC21605">
    <property type="protein sequence ID" value="ABC21605"/>
    <property type="gene ID" value="Rru_A0801"/>
</dbReference>
<dbReference type="Pfam" id="PF00528">
    <property type="entry name" value="BPD_transp_1"/>
    <property type="match status" value="1"/>
</dbReference>
<keyword evidence="7 9" id="KW-1133">Transmembrane helix</keyword>
<evidence type="ECO:0000256" key="1">
    <source>
        <dbReference type="ARBA" id="ARBA00004651"/>
    </source>
</evidence>
<dbReference type="Gene3D" id="1.10.3720.10">
    <property type="entry name" value="MetI-like"/>
    <property type="match status" value="1"/>
</dbReference>
<keyword evidence="4 9" id="KW-0812">Transmembrane</keyword>
<evidence type="ECO:0000256" key="4">
    <source>
        <dbReference type="ARBA" id="ARBA00022692"/>
    </source>
</evidence>
<comment type="similarity">
    <text evidence="9">Belongs to the binding-protein-dependent transport system permease family.</text>
</comment>